<dbReference type="InterPro" id="IPR009057">
    <property type="entry name" value="Homeodomain-like_sf"/>
</dbReference>
<accession>A0A1E7K3I2</accession>
<dbReference type="PANTHER" id="PTHR30055">
    <property type="entry name" value="HTH-TYPE TRANSCRIPTIONAL REGULATOR RUTR"/>
    <property type="match status" value="1"/>
</dbReference>
<dbReference type="PANTHER" id="PTHR30055:SF231">
    <property type="entry name" value="TRANSCRIPTIONAL REGULATORY PROTEIN (PROBABLY DEOR-FAMILY)-RELATED"/>
    <property type="match status" value="1"/>
</dbReference>
<proteinExistence type="predicted"/>
<protein>
    <recommendedName>
        <fullName evidence="3">HTH tetR-type domain-containing protein</fullName>
    </recommendedName>
</protein>
<evidence type="ECO:0000256" key="2">
    <source>
        <dbReference type="PROSITE-ProRule" id="PRU00335"/>
    </source>
</evidence>
<evidence type="ECO:0000256" key="1">
    <source>
        <dbReference type="ARBA" id="ARBA00023125"/>
    </source>
</evidence>
<dbReference type="Proteomes" id="UP000175829">
    <property type="component" value="Unassembled WGS sequence"/>
</dbReference>
<keyword evidence="1 2" id="KW-0238">DNA-binding</keyword>
<dbReference type="InterPro" id="IPR050109">
    <property type="entry name" value="HTH-type_TetR-like_transc_reg"/>
</dbReference>
<evidence type="ECO:0000313" key="4">
    <source>
        <dbReference type="EMBL" id="OEU98488.1"/>
    </source>
</evidence>
<dbReference type="SUPFAM" id="SSF48498">
    <property type="entry name" value="Tetracyclin repressor-like, C-terminal domain"/>
    <property type="match status" value="1"/>
</dbReference>
<dbReference type="Pfam" id="PF00440">
    <property type="entry name" value="TetR_N"/>
    <property type="match status" value="1"/>
</dbReference>
<dbReference type="InterPro" id="IPR001647">
    <property type="entry name" value="HTH_TetR"/>
</dbReference>
<name>A0A1E7K3I2_9ACTN</name>
<dbReference type="PROSITE" id="PS50977">
    <property type="entry name" value="HTH_TETR_2"/>
    <property type="match status" value="1"/>
</dbReference>
<dbReference type="InterPro" id="IPR036271">
    <property type="entry name" value="Tet_transcr_reg_TetR-rel_C_sf"/>
</dbReference>
<dbReference type="AlphaFoldDB" id="A0A1E7K3I2"/>
<feature type="DNA-binding region" description="H-T-H motif" evidence="2">
    <location>
        <begin position="33"/>
        <end position="52"/>
    </location>
</feature>
<feature type="domain" description="HTH tetR-type" evidence="3">
    <location>
        <begin position="10"/>
        <end position="70"/>
    </location>
</feature>
<comment type="caution">
    <text evidence="4">The sequence shown here is derived from an EMBL/GenBank/DDBJ whole genome shotgun (WGS) entry which is preliminary data.</text>
</comment>
<evidence type="ECO:0000259" key="3">
    <source>
        <dbReference type="PROSITE" id="PS50977"/>
    </source>
</evidence>
<dbReference type="GO" id="GO:0000976">
    <property type="term" value="F:transcription cis-regulatory region binding"/>
    <property type="evidence" value="ECO:0007669"/>
    <property type="project" value="TreeGrafter"/>
</dbReference>
<dbReference type="InterPro" id="IPR041583">
    <property type="entry name" value="TetR_C_31"/>
</dbReference>
<dbReference type="EMBL" id="LJGV01000022">
    <property type="protein sequence ID" value="OEU98488.1"/>
    <property type="molecule type" value="Genomic_DNA"/>
</dbReference>
<dbReference type="Pfam" id="PF17940">
    <property type="entry name" value="TetR_C_31"/>
    <property type="match status" value="1"/>
</dbReference>
<dbReference type="Gene3D" id="1.10.357.10">
    <property type="entry name" value="Tetracycline Repressor, domain 2"/>
    <property type="match status" value="1"/>
</dbReference>
<dbReference type="SUPFAM" id="SSF46689">
    <property type="entry name" value="Homeodomain-like"/>
    <property type="match status" value="1"/>
</dbReference>
<organism evidence="4 5">
    <name type="scientific">Streptomyces qinglanensis</name>
    <dbReference type="NCBI Taxonomy" id="943816"/>
    <lineage>
        <taxon>Bacteria</taxon>
        <taxon>Bacillati</taxon>
        <taxon>Actinomycetota</taxon>
        <taxon>Actinomycetes</taxon>
        <taxon>Kitasatosporales</taxon>
        <taxon>Streptomycetaceae</taxon>
        <taxon>Streptomyces</taxon>
    </lineage>
</organism>
<evidence type="ECO:0000313" key="5">
    <source>
        <dbReference type="Proteomes" id="UP000175829"/>
    </source>
</evidence>
<sequence length="186" mass="20033">MGAKRGPADPARRERIMAATERILLRGGIAALSHRAVAREAGVPLGSTTYYFATLDDLLDAAIRRLSERYALRLHAWGAALGDLSRAGLVEALADLVEALLREDRPALVLSFELSAAAMRRPELREAALLYAETEREVLRAHTGERTARALSRVLDGLLLHSLAAAAPPTRADITGPLAALLTPEE</sequence>
<dbReference type="RefSeq" id="WP_027760975.1">
    <property type="nucleotide sequence ID" value="NZ_LJGV01000022.1"/>
</dbReference>
<dbReference type="GO" id="GO:0003700">
    <property type="term" value="F:DNA-binding transcription factor activity"/>
    <property type="evidence" value="ECO:0007669"/>
    <property type="project" value="TreeGrafter"/>
</dbReference>
<gene>
    <name evidence="4" type="ORF">AN217_12435</name>
</gene>
<reference evidence="4 5" key="1">
    <citation type="journal article" date="2016" name="Front. Microbiol.">
        <title>Comparative Genomics Analysis of Streptomyces Species Reveals Their Adaptation to the Marine Environment and Their Diversity at the Genomic Level.</title>
        <authorList>
            <person name="Tian X."/>
            <person name="Zhang Z."/>
            <person name="Yang T."/>
            <person name="Chen M."/>
            <person name="Li J."/>
            <person name="Chen F."/>
            <person name="Yang J."/>
            <person name="Li W."/>
            <person name="Zhang B."/>
            <person name="Zhang Z."/>
            <person name="Wu J."/>
            <person name="Zhang C."/>
            <person name="Long L."/>
            <person name="Xiao J."/>
        </authorList>
    </citation>
    <scope>NUCLEOTIDE SEQUENCE [LARGE SCALE GENOMIC DNA]</scope>
    <source>
        <strain evidence="4 5">SCSIO M10379</strain>
    </source>
</reference>
<dbReference type="PATRIC" id="fig|943816.4.peg.1915"/>